<evidence type="ECO:0000256" key="1">
    <source>
        <dbReference type="ARBA" id="ARBA00022723"/>
    </source>
</evidence>
<dbReference type="GO" id="GO:0005634">
    <property type="term" value="C:nucleus"/>
    <property type="evidence" value="ECO:0007669"/>
    <property type="project" value="TreeGrafter"/>
</dbReference>
<feature type="domain" description="C2H2-type" evidence="7">
    <location>
        <begin position="141"/>
        <end position="168"/>
    </location>
</feature>
<sequence>MLQPLDTSDKSVSMEASGAEYFDFSDFIYPSLLTTQVHEPQHCSLSGIDQFTVETLAENSQSQYFLDPLPNGAQQPSPTTSSSTPVPNMDNCASMEVYPSPSSLLSSDQSPTHSASPPEMSQILTEAPDGKVAIRSASTNFVCPICTKSFSNALRFGQHIKDHNTPSKCKHCGKNFKHAKDRQRHLGSSKAAPSCLVLKTASPEGKHFACICSSKSYTRKDTLIRHLRQSATGQHYCRACGNRPCTCS</sequence>
<accession>A0A6A7AFQ7</accession>
<evidence type="ECO:0000256" key="6">
    <source>
        <dbReference type="SAM" id="MobiDB-lite"/>
    </source>
</evidence>
<keyword evidence="1" id="KW-0479">Metal-binding</keyword>
<feature type="region of interest" description="Disordered" evidence="6">
    <location>
        <begin position="65"/>
        <end position="120"/>
    </location>
</feature>
<evidence type="ECO:0000259" key="7">
    <source>
        <dbReference type="PROSITE" id="PS50157"/>
    </source>
</evidence>
<dbReference type="AlphaFoldDB" id="A0A6A7AFQ7"/>
<dbReference type="Pfam" id="PF00096">
    <property type="entry name" value="zf-C2H2"/>
    <property type="match status" value="2"/>
</dbReference>
<dbReference type="PANTHER" id="PTHR24409">
    <property type="entry name" value="ZINC FINGER PROTEIN 142"/>
    <property type="match status" value="1"/>
</dbReference>
<dbReference type="GO" id="GO:0000977">
    <property type="term" value="F:RNA polymerase II transcription regulatory region sequence-specific DNA binding"/>
    <property type="evidence" value="ECO:0007669"/>
    <property type="project" value="TreeGrafter"/>
</dbReference>
<evidence type="ECO:0000313" key="9">
    <source>
        <dbReference type="Proteomes" id="UP000799424"/>
    </source>
</evidence>
<proteinExistence type="predicted"/>
<evidence type="ECO:0000256" key="2">
    <source>
        <dbReference type="ARBA" id="ARBA00022737"/>
    </source>
</evidence>
<evidence type="ECO:0000313" key="8">
    <source>
        <dbReference type="EMBL" id="KAF2831415.1"/>
    </source>
</evidence>
<name>A0A6A7AFQ7_9PLEO</name>
<dbReference type="InterPro" id="IPR013087">
    <property type="entry name" value="Znf_C2H2_type"/>
</dbReference>
<protein>
    <recommendedName>
        <fullName evidence="7">C2H2-type domain-containing protein</fullName>
    </recommendedName>
</protein>
<evidence type="ECO:0000256" key="5">
    <source>
        <dbReference type="PROSITE-ProRule" id="PRU00042"/>
    </source>
</evidence>
<organism evidence="8 9">
    <name type="scientific">Ophiobolus disseminans</name>
    <dbReference type="NCBI Taxonomy" id="1469910"/>
    <lineage>
        <taxon>Eukaryota</taxon>
        <taxon>Fungi</taxon>
        <taxon>Dikarya</taxon>
        <taxon>Ascomycota</taxon>
        <taxon>Pezizomycotina</taxon>
        <taxon>Dothideomycetes</taxon>
        <taxon>Pleosporomycetidae</taxon>
        <taxon>Pleosporales</taxon>
        <taxon>Pleosporineae</taxon>
        <taxon>Phaeosphaeriaceae</taxon>
        <taxon>Ophiobolus</taxon>
    </lineage>
</organism>
<dbReference type="GO" id="GO:0000981">
    <property type="term" value="F:DNA-binding transcription factor activity, RNA polymerase II-specific"/>
    <property type="evidence" value="ECO:0007669"/>
    <property type="project" value="TreeGrafter"/>
</dbReference>
<dbReference type="GO" id="GO:0008270">
    <property type="term" value="F:zinc ion binding"/>
    <property type="evidence" value="ECO:0007669"/>
    <property type="project" value="UniProtKB-KW"/>
</dbReference>
<keyword evidence="9" id="KW-1185">Reference proteome</keyword>
<dbReference type="EMBL" id="MU006218">
    <property type="protein sequence ID" value="KAF2831415.1"/>
    <property type="molecule type" value="Genomic_DNA"/>
</dbReference>
<dbReference type="Proteomes" id="UP000799424">
    <property type="component" value="Unassembled WGS sequence"/>
</dbReference>
<dbReference type="Gene3D" id="3.30.160.60">
    <property type="entry name" value="Classic Zinc Finger"/>
    <property type="match status" value="1"/>
</dbReference>
<dbReference type="OrthoDB" id="3690638at2759"/>
<evidence type="ECO:0000256" key="3">
    <source>
        <dbReference type="ARBA" id="ARBA00022771"/>
    </source>
</evidence>
<keyword evidence="3 5" id="KW-0863">Zinc-finger</keyword>
<gene>
    <name evidence="8" type="ORF">CC86DRAFT_138952</name>
</gene>
<keyword evidence="2" id="KW-0677">Repeat</keyword>
<feature type="compositionally biased region" description="Low complexity" evidence="6">
    <location>
        <begin position="76"/>
        <end position="85"/>
    </location>
</feature>
<evidence type="ECO:0000256" key="4">
    <source>
        <dbReference type="ARBA" id="ARBA00022833"/>
    </source>
</evidence>
<dbReference type="PROSITE" id="PS00028">
    <property type="entry name" value="ZINC_FINGER_C2H2_1"/>
    <property type="match status" value="1"/>
</dbReference>
<dbReference type="PANTHER" id="PTHR24409:SF295">
    <property type="entry name" value="AZ2-RELATED"/>
    <property type="match status" value="1"/>
</dbReference>
<keyword evidence="4" id="KW-0862">Zinc</keyword>
<dbReference type="SMART" id="SM00355">
    <property type="entry name" value="ZnF_C2H2"/>
    <property type="match status" value="2"/>
</dbReference>
<dbReference type="SUPFAM" id="SSF57667">
    <property type="entry name" value="beta-beta-alpha zinc fingers"/>
    <property type="match status" value="1"/>
</dbReference>
<dbReference type="InterPro" id="IPR036236">
    <property type="entry name" value="Znf_C2H2_sf"/>
</dbReference>
<dbReference type="PROSITE" id="PS50157">
    <property type="entry name" value="ZINC_FINGER_C2H2_2"/>
    <property type="match status" value="1"/>
</dbReference>
<reference evidence="8" key="1">
    <citation type="journal article" date="2020" name="Stud. Mycol.">
        <title>101 Dothideomycetes genomes: a test case for predicting lifestyles and emergence of pathogens.</title>
        <authorList>
            <person name="Haridas S."/>
            <person name="Albert R."/>
            <person name="Binder M."/>
            <person name="Bloem J."/>
            <person name="Labutti K."/>
            <person name="Salamov A."/>
            <person name="Andreopoulos B."/>
            <person name="Baker S."/>
            <person name="Barry K."/>
            <person name="Bills G."/>
            <person name="Bluhm B."/>
            <person name="Cannon C."/>
            <person name="Castanera R."/>
            <person name="Culley D."/>
            <person name="Daum C."/>
            <person name="Ezra D."/>
            <person name="Gonzalez J."/>
            <person name="Henrissat B."/>
            <person name="Kuo A."/>
            <person name="Liang C."/>
            <person name="Lipzen A."/>
            <person name="Lutzoni F."/>
            <person name="Magnuson J."/>
            <person name="Mondo S."/>
            <person name="Nolan M."/>
            <person name="Ohm R."/>
            <person name="Pangilinan J."/>
            <person name="Park H.-J."/>
            <person name="Ramirez L."/>
            <person name="Alfaro M."/>
            <person name="Sun H."/>
            <person name="Tritt A."/>
            <person name="Yoshinaga Y."/>
            <person name="Zwiers L.-H."/>
            <person name="Turgeon B."/>
            <person name="Goodwin S."/>
            <person name="Spatafora J."/>
            <person name="Crous P."/>
            <person name="Grigoriev I."/>
        </authorList>
    </citation>
    <scope>NUCLEOTIDE SEQUENCE</scope>
    <source>
        <strain evidence="8">CBS 113818</strain>
    </source>
</reference>